<feature type="region of interest" description="Disordered" evidence="1">
    <location>
        <begin position="142"/>
        <end position="166"/>
    </location>
</feature>
<evidence type="ECO:0000256" key="1">
    <source>
        <dbReference type="SAM" id="MobiDB-lite"/>
    </source>
</evidence>
<dbReference type="InterPro" id="IPR051745">
    <property type="entry name" value="Intracell_Transport_Effector"/>
</dbReference>
<dbReference type="Proteomes" id="UP000193380">
    <property type="component" value="Unassembled WGS sequence"/>
</dbReference>
<dbReference type="AlphaFoldDB" id="A0A060YDQ2"/>
<name>A0A060YDQ2_ONCMY</name>
<organism evidence="2 3">
    <name type="scientific">Oncorhynchus mykiss</name>
    <name type="common">Rainbow trout</name>
    <name type="synonym">Salmo gairdneri</name>
    <dbReference type="NCBI Taxonomy" id="8022"/>
    <lineage>
        <taxon>Eukaryota</taxon>
        <taxon>Metazoa</taxon>
        <taxon>Chordata</taxon>
        <taxon>Craniata</taxon>
        <taxon>Vertebrata</taxon>
        <taxon>Euteleostomi</taxon>
        <taxon>Actinopterygii</taxon>
        <taxon>Neopterygii</taxon>
        <taxon>Teleostei</taxon>
        <taxon>Protacanthopterygii</taxon>
        <taxon>Salmoniformes</taxon>
        <taxon>Salmonidae</taxon>
        <taxon>Salmoninae</taxon>
        <taxon>Oncorhynchus</taxon>
    </lineage>
</organism>
<dbReference type="PANTHER" id="PTHR14555:SF1">
    <property type="entry name" value="MELANOPHILIN"/>
    <property type="match status" value="1"/>
</dbReference>
<reference evidence="2" key="1">
    <citation type="journal article" date="2014" name="Nat. Commun.">
        <title>The rainbow trout genome provides novel insights into evolution after whole-genome duplication in vertebrates.</title>
        <authorList>
            <person name="Berthelot C."/>
            <person name="Brunet F."/>
            <person name="Chalopin D."/>
            <person name="Juanchich A."/>
            <person name="Bernard M."/>
            <person name="Noel B."/>
            <person name="Bento P."/>
            <person name="Da Silva C."/>
            <person name="Labadie K."/>
            <person name="Alberti A."/>
            <person name="Aury J.M."/>
            <person name="Louis A."/>
            <person name="Dehais P."/>
            <person name="Bardou P."/>
            <person name="Montfort J."/>
            <person name="Klopp C."/>
            <person name="Cabau C."/>
            <person name="Gaspin C."/>
            <person name="Thorgaard G.H."/>
            <person name="Boussaha M."/>
            <person name="Quillet E."/>
            <person name="Guyomard R."/>
            <person name="Galiana D."/>
            <person name="Bobe J."/>
            <person name="Volff J.N."/>
            <person name="Genet C."/>
            <person name="Wincker P."/>
            <person name="Jaillon O."/>
            <person name="Roest Crollius H."/>
            <person name="Guiguen Y."/>
        </authorList>
    </citation>
    <scope>NUCLEOTIDE SEQUENCE [LARGE SCALE GENOMIC DNA]</scope>
</reference>
<dbReference type="EMBL" id="FR909880">
    <property type="protein sequence ID" value="CDQ89841.1"/>
    <property type="molecule type" value="Genomic_DNA"/>
</dbReference>
<dbReference type="GO" id="GO:0017022">
    <property type="term" value="F:myosin binding"/>
    <property type="evidence" value="ECO:0007669"/>
    <property type="project" value="TreeGrafter"/>
</dbReference>
<evidence type="ECO:0000313" key="3">
    <source>
        <dbReference type="Proteomes" id="UP000193380"/>
    </source>
</evidence>
<feature type="region of interest" description="Disordered" evidence="1">
    <location>
        <begin position="1"/>
        <end position="37"/>
    </location>
</feature>
<dbReference type="STRING" id="8022.A0A060YDQ2"/>
<gene>
    <name evidence="2" type="ORF">GSONMT00025949001</name>
</gene>
<evidence type="ECO:0000313" key="2">
    <source>
        <dbReference type="EMBL" id="CDQ89841.1"/>
    </source>
</evidence>
<feature type="compositionally biased region" description="Basic and acidic residues" evidence="1">
    <location>
        <begin position="87"/>
        <end position="96"/>
    </location>
</feature>
<protein>
    <submittedName>
        <fullName evidence="2">Uncharacterized protein</fullName>
    </submittedName>
</protein>
<dbReference type="GO" id="GO:0003779">
    <property type="term" value="F:actin binding"/>
    <property type="evidence" value="ECO:0007669"/>
    <property type="project" value="TreeGrafter"/>
</dbReference>
<feature type="region of interest" description="Disordered" evidence="1">
    <location>
        <begin position="73"/>
        <end position="96"/>
    </location>
</feature>
<accession>A0A060YDQ2</accession>
<dbReference type="PANTHER" id="PTHR14555">
    <property type="entry name" value="MYELIN-ASSOCIATED OLIGODENDROCYTIC BASIC PROTEIN MOBP -RELATED"/>
    <property type="match status" value="1"/>
</dbReference>
<feature type="compositionally biased region" description="Basic and acidic residues" evidence="1">
    <location>
        <begin position="25"/>
        <end position="35"/>
    </location>
</feature>
<dbReference type="GO" id="GO:0030864">
    <property type="term" value="C:cortical actin cytoskeleton"/>
    <property type="evidence" value="ECO:0007669"/>
    <property type="project" value="TreeGrafter"/>
</dbReference>
<reference evidence="2" key="2">
    <citation type="submission" date="2014-03" db="EMBL/GenBank/DDBJ databases">
        <authorList>
            <person name="Genoscope - CEA"/>
        </authorList>
    </citation>
    <scope>NUCLEOTIDE SEQUENCE</scope>
</reference>
<feature type="compositionally biased region" description="Basic and acidic residues" evidence="1">
    <location>
        <begin position="8"/>
        <end position="18"/>
    </location>
</feature>
<proteinExistence type="predicted"/>
<sequence length="310" mass="35412">MKSLYKRLNGEGARRDSDTQSMPDFRNDRYNGHDEDYADAEAQRYKMMRKNKRLLSVHPMDLDVDIEEYFPPHSRTHSRRQSYQQIQEERGGGHRGDMEFMDSMQQQQHRMNRRKSLDRYSMRPDDGQYGMVRARSLSKISSSMNRQHYVDTSEEEEGGRNTMYQTPYRRRPSYSRVGSHENLQAPTQQPVGCVLVCVCSTSSKKEKSLVSQSCFYPQATSPTAAQIEEEKLRRKLSELAGNISVPSSDEEAGGGKKTPLLKRAAVKSNLPVLPLEPLSSSSDEGPTEAQQVNFWGSCYPVTSQTHTKKL</sequence>
<dbReference type="PaxDb" id="8022-A0A060YDQ2"/>